<reference evidence="4" key="1">
    <citation type="journal article" date="2021" name="PeerJ">
        <title>Extensive microbial diversity within the chicken gut microbiome revealed by metagenomics and culture.</title>
        <authorList>
            <person name="Gilroy R."/>
            <person name="Ravi A."/>
            <person name="Getino M."/>
            <person name="Pursley I."/>
            <person name="Horton D.L."/>
            <person name="Alikhan N.F."/>
            <person name="Baker D."/>
            <person name="Gharbi K."/>
            <person name="Hall N."/>
            <person name="Watson M."/>
            <person name="Adriaenssens E.M."/>
            <person name="Foster-Nyarko E."/>
            <person name="Jarju S."/>
            <person name="Secka A."/>
            <person name="Antonio M."/>
            <person name="Oren A."/>
            <person name="Chaudhuri R.R."/>
            <person name="La Ragione R."/>
            <person name="Hildebrand F."/>
            <person name="Pallen M.J."/>
        </authorList>
    </citation>
    <scope>NUCLEOTIDE SEQUENCE</scope>
    <source>
        <strain evidence="4">CHK198-12963</strain>
    </source>
</reference>
<dbReference type="SUPFAM" id="SSF55447">
    <property type="entry name" value="CO dehydrogenase flavoprotein C-terminal domain-like"/>
    <property type="match status" value="1"/>
</dbReference>
<organism evidence="4 5">
    <name type="scientific">Candidatus Enterocloster excrementigallinarum</name>
    <dbReference type="NCBI Taxonomy" id="2838558"/>
    <lineage>
        <taxon>Bacteria</taxon>
        <taxon>Bacillati</taxon>
        <taxon>Bacillota</taxon>
        <taxon>Clostridia</taxon>
        <taxon>Lachnospirales</taxon>
        <taxon>Lachnospiraceae</taxon>
        <taxon>Enterocloster</taxon>
    </lineage>
</organism>
<sequence>MFRAEDYVKVRDLEEAYELCQKRSSLVVGGMVWMKMTSLTKRVIVDLSGLGLDQIEENQEEFRIGCMCSLRQMEIHSGLNDYFNGIFKECTRHIVGVQMRNCATVGGSIYGRFGFSDILTCMLALDSYVELYKEGIISLQEFAARPVGTKDRDILVRIIIRKDGRKAAYDSQRATRTDFPIIACCVSRLGNYWDISVGARPAKAKVIRMLDDGHHSFQQLSEEAVSQFGFGTNLRGSKEYRRALAVVYVRRLMERLAGRSVGK</sequence>
<dbReference type="InterPro" id="IPR016169">
    <property type="entry name" value="FAD-bd_PCMH_sub2"/>
</dbReference>
<feature type="domain" description="FAD-binding PCMH-type" evidence="3">
    <location>
        <begin position="1"/>
        <end position="165"/>
    </location>
</feature>
<dbReference type="InterPro" id="IPR016166">
    <property type="entry name" value="FAD-bd_PCMH"/>
</dbReference>
<protein>
    <submittedName>
        <fullName evidence="4">FAD binding domain-containing protein</fullName>
    </submittedName>
</protein>
<comment type="caution">
    <text evidence="4">The sequence shown here is derived from an EMBL/GenBank/DDBJ whole genome shotgun (WGS) entry which is preliminary data.</text>
</comment>
<name>A0A9D2TFQ3_9FIRM</name>
<dbReference type="InterPro" id="IPR036318">
    <property type="entry name" value="FAD-bd_PCMH-like_sf"/>
</dbReference>
<evidence type="ECO:0000313" key="4">
    <source>
        <dbReference type="EMBL" id="HJC67376.1"/>
    </source>
</evidence>
<dbReference type="PANTHER" id="PTHR42659">
    <property type="entry name" value="XANTHINE DEHYDROGENASE SUBUNIT C-RELATED"/>
    <property type="match status" value="1"/>
</dbReference>
<dbReference type="GO" id="GO:0016491">
    <property type="term" value="F:oxidoreductase activity"/>
    <property type="evidence" value="ECO:0007669"/>
    <property type="project" value="UniProtKB-KW"/>
</dbReference>
<dbReference type="GO" id="GO:0071949">
    <property type="term" value="F:FAD binding"/>
    <property type="evidence" value="ECO:0007669"/>
    <property type="project" value="InterPro"/>
</dbReference>
<dbReference type="Gene3D" id="3.30.465.10">
    <property type="match status" value="1"/>
</dbReference>
<evidence type="ECO:0000256" key="2">
    <source>
        <dbReference type="ARBA" id="ARBA00023002"/>
    </source>
</evidence>
<accession>A0A9D2TFQ3</accession>
<evidence type="ECO:0000256" key="1">
    <source>
        <dbReference type="ARBA" id="ARBA00022630"/>
    </source>
</evidence>
<reference evidence="4" key="2">
    <citation type="submission" date="2021-04" db="EMBL/GenBank/DDBJ databases">
        <authorList>
            <person name="Gilroy R."/>
        </authorList>
    </citation>
    <scope>NUCLEOTIDE SEQUENCE</scope>
    <source>
        <strain evidence="4">CHK198-12963</strain>
    </source>
</reference>
<dbReference type="InterPro" id="IPR002346">
    <property type="entry name" value="Mopterin_DH_FAD-bd"/>
</dbReference>
<dbReference type="SUPFAM" id="SSF56176">
    <property type="entry name" value="FAD-binding/transporter-associated domain-like"/>
    <property type="match status" value="1"/>
</dbReference>
<dbReference type="PROSITE" id="PS51387">
    <property type="entry name" value="FAD_PCMH"/>
    <property type="match status" value="1"/>
</dbReference>
<dbReference type="EMBL" id="DWWB01000067">
    <property type="protein sequence ID" value="HJC67376.1"/>
    <property type="molecule type" value="Genomic_DNA"/>
</dbReference>
<dbReference type="InterPro" id="IPR051312">
    <property type="entry name" value="Diverse_Substr_Oxidored"/>
</dbReference>
<proteinExistence type="predicted"/>
<gene>
    <name evidence="4" type="ORF">H9931_11815</name>
</gene>
<keyword evidence="1" id="KW-0285">Flavoprotein</keyword>
<evidence type="ECO:0000259" key="3">
    <source>
        <dbReference type="PROSITE" id="PS51387"/>
    </source>
</evidence>
<dbReference type="AlphaFoldDB" id="A0A9D2TFQ3"/>
<dbReference type="Proteomes" id="UP000823863">
    <property type="component" value="Unassembled WGS sequence"/>
</dbReference>
<dbReference type="Pfam" id="PF00941">
    <property type="entry name" value="FAD_binding_5"/>
    <property type="match status" value="1"/>
</dbReference>
<dbReference type="PANTHER" id="PTHR42659:SF9">
    <property type="entry name" value="XANTHINE DEHYDROGENASE FAD-BINDING SUBUNIT XDHB-RELATED"/>
    <property type="match status" value="1"/>
</dbReference>
<dbReference type="InterPro" id="IPR036683">
    <property type="entry name" value="CO_DH_flav_C_dom_sf"/>
</dbReference>
<evidence type="ECO:0000313" key="5">
    <source>
        <dbReference type="Proteomes" id="UP000823863"/>
    </source>
</evidence>
<keyword evidence="2" id="KW-0560">Oxidoreductase</keyword>